<reference evidence="16 17" key="1">
    <citation type="submission" date="2021-03" db="EMBL/GenBank/DDBJ databases">
        <title>Genomic Encyclopedia of Type Strains, Phase IV (KMG-IV): sequencing the most valuable type-strain genomes for metagenomic binning, comparative biology and taxonomic classification.</title>
        <authorList>
            <person name="Goeker M."/>
        </authorList>
    </citation>
    <scope>NUCLEOTIDE SEQUENCE [LARGE SCALE GENOMIC DNA]</scope>
    <source>
        <strain evidence="16 17">DSM 1289</strain>
    </source>
</reference>
<keyword evidence="3 12" id="KW-0235">DNA replication</keyword>
<name>A0ABS4E831_9FIRM</name>
<evidence type="ECO:0000256" key="1">
    <source>
        <dbReference type="ARBA" id="ARBA00007484"/>
    </source>
</evidence>
<dbReference type="InterPro" id="IPR015927">
    <property type="entry name" value="Peptidase_S24_S26A/B/C"/>
</dbReference>
<evidence type="ECO:0000256" key="11">
    <source>
        <dbReference type="ARBA" id="ARBA00023236"/>
    </source>
</evidence>
<evidence type="ECO:0000256" key="7">
    <source>
        <dbReference type="ARBA" id="ARBA00023015"/>
    </source>
</evidence>
<dbReference type="Gene3D" id="2.10.109.10">
    <property type="entry name" value="Umud Fragment, subunit A"/>
    <property type="match status" value="1"/>
</dbReference>
<dbReference type="EC" id="3.4.21.88" evidence="12"/>
<dbReference type="SUPFAM" id="SSF46785">
    <property type="entry name" value="Winged helix' DNA-binding domain"/>
    <property type="match status" value="1"/>
</dbReference>
<dbReference type="CDD" id="cd06529">
    <property type="entry name" value="S24_LexA-like"/>
    <property type="match status" value="1"/>
</dbReference>
<accession>A0ABS4E831</accession>
<dbReference type="InterPro" id="IPR006200">
    <property type="entry name" value="LexA"/>
</dbReference>
<feature type="active site" description="For autocatalytic cleavage activity" evidence="12">
    <location>
        <position position="136"/>
    </location>
</feature>
<evidence type="ECO:0000259" key="14">
    <source>
        <dbReference type="Pfam" id="PF00717"/>
    </source>
</evidence>
<feature type="domain" description="Peptidase S24/S26A/S26B/S26C" evidence="14">
    <location>
        <begin position="94"/>
        <end position="208"/>
    </location>
</feature>
<dbReference type="PRINTS" id="PR00726">
    <property type="entry name" value="LEXASERPTASE"/>
</dbReference>
<protein>
    <recommendedName>
        <fullName evidence="12">LexA repressor</fullName>
        <ecNumber evidence="12">3.4.21.88</ecNumber>
    </recommendedName>
</protein>
<dbReference type="PANTHER" id="PTHR33516:SF2">
    <property type="entry name" value="LEXA REPRESSOR-RELATED"/>
    <property type="match status" value="1"/>
</dbReference>
<keyword evidence="10 12" id="KW-0234">DNA repair</keyword>
<evidence type="ECO:0000256" key="9">
    <source>
        <dbReference type="ARBA" id="ARBA00023163"/>
    </source>
</evidence>
<dbReference type="EMBL" id="JAGGJX010000001">
    <property type="protein sequence ID" value="MBP1854100.1"/>
    <property type="molecule type" value="Genomic_DNA"/>
</dbReference>
<dbReference type="InterPro" id="IPR006199">
    <property type="entry name" value="LexA_DNA-bd_dom"/>
</dbReference>
<keyword evidence="4 12" id="KW-0227">DNA damage</keyword>
<comment type="caution">
    <text evidence="16">The sequence shown here is derived from an EMBL/GenBank/DDBJ whole genome shotgun (WGS) entry which is preliminary data.</text>
</comment>
<dbReference type="CDD" id="cd00090">
    <property type="entry name" value="HTH_ARSR"/>
    <property type="match status" value="1"/>
</dbReference>
<feature type="active site" description="For autocatalytic cleavage activity" evidence="12">
    <location>
        <position position="174"/>
    </location>
</feature>
<proteinExistence type="inferred from homology"/>
<keyword evidence="2 12" id="KW-0678">Repressor</keyword>
<evidence type="ECO:0000256" key="13">
    <source>
        <dbReference type="RuleBase" id="RU003991"/>
    </source>
</evidence>
<evidence type="ECO:0000256" key="6">
    <source>
        <dbReference type="ARBA" id="ARBA00022813"/>
    </source>
</evidence>
<keyword evidence="17" id="KW-1185">Reference proteome</keyword>
<dbReference type="InterPro" id="IPR036388">
    <property type="entry name" value="WH-like_DNA-bd_sf"/>
</dbReference>
<sequence>MSEMIMYLDLTEKQALILEFIKSELVAKGYPPAVREICNAVGLRSTSTVHSHLNKLEKLGYIRKDPTKPRAIEVLDRNKDDNVTGFNQEIINLPLVGEITAGEPILAHQNIQEYIPLPTNLIKGKDNFVLKVKGESMINAGILDGDYVVVDKNSSAENSEIVVALVNGEAATVKRFFKEENFIRLQPENEFMEAIILNDYEVEIIGIVTGVFRVMK</sequence>
<dbReference type="NCBIfam" id="TIGR00498">
    <property type="entry name" value="lexA"/>
    <property type="match status" value="1"/>
</dbReference>
<evidence type="ECO:0000259" key="15">
    <source>
        <dbReference type="Pfam" id="PF01726"/>
    </source>
</evidence>
<keyword evidence="9 12" id="KW-0804">Transcription</keyword>
<comment type="similarity">
    <text evidence="1 12 13">Belongs to the peptidase S24 family.</text>
</comment>
<evidence type="ECO:0000256" key="2">
    <source>
        <dbReference type="ARBA" id="ARBA00022491"/>
    </source>
</evidence>
<dbReference type="Pfam" id="PF01726">
    <property type="entry name" value="LexA_DNA_bind"/>
    <property type="match status" value="1"/>
</dbReference>
<comment type="catalytic activity">
    <reaction evidence="12">
        <text>Hydrolysis of Ala-|-Gly bond in repressor LexA.</text>
        <dbReference type="EC" id="3.4.21.88"/>
    </reaction>
</comment>
<organism evidence="16 17">
    <name type="scientific">Metaclostridioides mangenotii</name>
    <dbReference type="NCBI Taxonomy" id="1540"/>
    <lineage>
        <taxon>Bacteria</taxon>
        <taxon>Bacillati</taxon>
        <taxon>Bacillota</taxon>
        <taxon>Clostridia</taxon>
        <taxon>Peptostreptococcales</taxon>
        <taxon>Peptostreptococcaceae</taxon>
        <taxon>Metaclostridioides</taxon>
    </lineage>
</organism>
<feature type="DNA-binding region" description="H-T-H motif" evidence="12">
    <location>
        <begin position="34"/>
        <end position="54"/>
    </location>
</feature>
<keyword evidence="5 12" id="KW-0378">Hydrolase</keyword>
<feature type="site" description="Cleavage; by autolysis" evidence="12">
    <location>
        <begin position="101"/>
        <end position="102"/>
    </location>
</feature>
<dbReference type="Pfam" id="PF00717">
    <property type="entry name" value="Peptidase_S24"/>
    <property type="match status" value="1"/>
</dbReference>
<dbReference type="InterPro" id="IPR039418">
    <property type="entry name" value="LexA-like"/>
</dbReference>
<evidence type="ECO:0000256" key="12">
    <source>
        <dbReference type="HAMAP-Rule" id="MF_00015"/>
    </source>
</evidence>
<gene>
    <name evidence="12" type="primary">lexA</name>
    <name evidence="16" type="ORF">J2Z43_000490</name>
</gene>
<dbReference type="SUPFAM" id="SSF51306">
    <property type="entry name" value="LexA/Signal peptidase"/>
    <property type="match status" value="1"/>
</dbReference>
<keyword evidence="11 12" id="KW-0742">SOS response</keyword>
<dbReference type="InterPro" id="IPR036390">
    <property type="entry name" value="WH_DNA-bd_sf"/>
</dbReference>
<dbReference type="InterPro" id="IPR036286">
    <property type="entry name" value="LexA/Signal_pep-like_sf"/>
</dbReference>
<feature type="domain" description="LexA repressor DNA-binding" evidence="15">
    <location>
        <begin position="9"/>
        <end position="71"/>
    </location>
</feature>
<dbReference type="Gene3D" id="1.10.10.10">
    <property type="entry name" value="Winged helix-like DNA-binding domain superfamily/Winged helix DNA-binding domain"/>
    <property type="match status" value="1"/>
</dbReference>
<keyword evidence="8 12" id="KW-0238">DNA-binding</keyword>
<evidence type="ECO:0000256" key="10">
    <source>
        <dbReference type="ARBA" id="ARBA00023204"/>
    </source>
</evidence>
<evidence type="ECO:0000256" key="3">
    <source>
        <dbReference type="ARBA" id="ARBA00022705"/>
    </source>
</evidence>
<keyword evidence="7 12" id="KW-0805">Transcription regulation</keyword>
<dbReference type="InterPro" id="IPR011991">
    <property type="entry name" value="ArsR-like_HTH"/>
</dbReference>
<dbReference type="HAMAP" id="MF_00015">
    <property type="entry name" value="LexA"/>
    <property type="match status" value="1"/>
</dbReference>
<comment type="function">
    <text evidence="12">Represses a number of genes involved in the response to DNA damage (SOS response), including recA and lexA. In the presence of single-stranded DNA, RecA interacts with LexA causing an autocatalytic cleavage which disrupts the DNA-binding part of LexA, leading to derepression of the SOS regulon and eventually DNA repair.</text>
</comment>
<evidence type="ECO:0000256" key="4">
    <source>
        <dbReference type="ARBA" id="ARBA00022763"/>
    </source>
</evidence>
<comment type="subunit">
    <text evidence="12">Homodimer.</text>
</comment>
<dbReference type="GO" id="GO:0004252">
    <property type="term" value="F:serine-type endopeptidase activity"/>
    <property type="evidence" value="ECO:0007669"/>
    <property type="project" value="UniProtKB-EC"/>
</dbReference>
<dbReference type="InterPro" id="IPR050077">
    <property type="entry name" value="LexA_repressor"/>
</dbReference>
<dbReference type="InterPro" id="IPR006197">
    <property type="entry name" value="Peptidase_S24_LexA"/>
</dbReference>
<dbReference type="Proteomes" id="UP000767291">
    <property type="component" value="Unassembled WGS sequence"/>
</dbReference>
<keyword evidence="6 12" id="KW-0068">Autocatalytic cleavage</keyword>
<dbReference type="PANTHER" id="PTHR33516">
    <property type="entry name" value="LEXA REPRESSOR"/>
    <property type="match status" value="1"/>
</dbReference>
<evidence type="ECO:0000313" key="16">
    <source>
        <dbReference type="EMBL" id="MBP1854100.1"/>
    </source>
</evidence>
<evidence type="ECO:0000256" key="8">
    <source>
        <dbReference type="ARBA" id="ARBA00023125"/>
    </source>
</evidence>
<evidence type="ECO:0000313" key="17">
    <source>
        <dbReference type="Proteomes" id="UP000767291"/>
    </source>
</evidence>
<evidence type="ECO:0000256" key="5">
    <source>
        <dbReference type="ARBA" id="ARBA00022801"/>
    </source>
</evidence>